<feature type="compositionally biased region" description="Acidic residues" evidence="1">
    <location>
        <begin position="78"/>
        <end position="88"/>
    </location>
</feature>
<dbReference type="Proteomes" id="UP000236291">
    <property type="component" value="Unassembled WGS sequence"/>
</dbReference>
<evidence type="ECO:0000313" key="2">
    <source>
        <dbReference type="EMBL" id="PNX61907.1"/>
    </source>
</evidence>
<proteinExistence type="predicted"/>
<feature type="compositionally biased region" description="Basic and acidic residues" evidence="1">
    <location>
        <begin position="26"/>
        <end position="77"/>
    </location>
</feature>
<name>A0A2K3K6J2_TRIPR</name>
<feature type="region of interest" description="Disordered" evidence="1">
    <location>
        <begin position="1"/>
        <end position="88"/>
    </location>
</feature>
<evidence type="ECO:0000256" key="1">
    <source>
        <dbReference type="SAM" id="MobiDB-lite"/>
    </source>
</evidence>
<evidence type="ECO:0000313" key="3">
    <source>
        <dbReference type="Proteomes" id="UP000236291"/>
    </source>
</evidence>
<comment type="caution">
    <text evidence="2">The sequence shown here is derived from an EMBL/GenBank/DDBJ whole genome shotgun (WGS) entry which is preliminary data.</text>
</comment>
<dbReference type="ExpressionAtlas" id="A0A2K3K6J2">
    <property type="expression patterns" value="baseline"/>
</dbReference>
<dbReference type="EMBL" id="ASHM01144423">
    <property type="protein sequence ID" value="PNX61907.1"/>
    <property type="molecule type" value="Genomic_DNA"/>
</dbReference>
<reference evidence="2 3" key="1">
    <citation type="journal article" date="2014" name="Am. J. Bot.">
        <title>Genome assembly and annotation for red clover (Trifolium pratense; Fabaceae).</title>
        <authorList>
            <person name="Istvanek J."/>
            <person name="Jaros M."/>
            <person name="Krenek A."/>
            <person name="Repkova J."/>
        </authorList>
    </citation>
    <scope>NUCLEOTIDE SEQUENCE [LARGE SCALE GENOMIC DNA]</scope>
    <source>
        <strain evidence="3">cv. Tatra</strain>
        <tissue evidence="2">Young leaves</tissue>
    </source>
</reference>
<accession>A0A2K3K6J2</accession>
<organism evidence="2 3">
    <name type="scientific">Trifolium pratense</name>
    <name type="common">Red clover</name>
    <dbReference type="NCBI Taxonomy" id="57577"/>
    <lineage>
        <taxon>Eukaryota</taxon>
        <taxon>Viridiplantae</taxon>
        <taxon>Streptophyta</taxon>
        <taxon>Embryophyta</taxon>
        <taxon>Tracheophyta</taxon>
        <taxon>Spermatophyta</taxon>
        <taxon>Magnoliopsida</taxon>
        <taxon>eudicotyledons</taxon>
        <taxon>Gunneridae</taxon>
        <taxon>Pentapetalae</taxon>
        <taxon>rosids</taxon>
        <taxon>fabids</taxon>
        <taxon>Fabales</taxon>
        <taxon>Fabaceae</taxon>
        <taxon>Papilionoideae</taxon>
        <taxon>50 kb inversion clade</taxon>
        <taxon>NPAAA clade</taxon>
        <taxon>Hologalegina</taxon>
        <taxon>IRL clade</taxon>
        <taxon>Trifolieae</taxon>
        <taxon>Trifolium</taxon>
    </lineage>
</organism>
<protein>
    <submittedName>
        <fullName evidence="2">Uncharacterized protein</fullName>
    </submittedName>
</protein>
<reference evidence="2 3" key="2">
    <citation type="journal article" date="2017" name="Front. Plant Sci.">
        <title>Gene Classification and Mining of Molecular Markers Useful in Red Clover (Trifolium pratense) Breeding.</title>
        <authorList>
            <person name="Istvanek J."/>
            <person name="Dluhosova J."/>
            <person name="Dluhos P."/>
            <person name="Patkova L."/>
            <person name="Nedelnik J."/>
            <person name="Repkova J."/>
        </authorList>
    </citation>
    <scope>NUCLEOTIDE SEQUENCE [LARGE SCALE GENOMIC DNA]</scope>
    <source>
        <strain evidence="3">cv. Tatra</strain>
        <tissue evidence="2">Young leaves</tissue>
    </source>
</reference>
<sequence>MQNQGGFGGNTHDNPKNETCNGITLRSREVPERPAVEKPMKKKVIEGEVENKQGEDVVEKSRNEGEVENENLSKEIEVSEDEEGEVEK</sequence>
<dbReference type="AlphaFoldDB" id="A0A2K3K6J2"/>
<gene>
    <name evidence="2" type="ORF">L195_g060895</name>
</gene>